<dbReference type="STRING" id="200904.GCA_900168775_03415"/>
<keyword evidence="7" id="KW-1185">Reference proteome</keyword>
<evidence type="ECO:0000256" key="2">
    <source>
        <dbReference type="ARBA" id="ARBA00009410"/>
    </source>
</evidence>
<proteinExistence type="inferred from homology"/>
<sequence length="371" mass="40690">MTTHYLIIGSGILGASTAYHLAKKGVPVTIIDKKHDGQATDAAAGIVCPWLSQRRNKRWYYLAKEGAKYYPSLIEQLAEDGEEDTGYKRVGAISIRQEEEKLDRMMERAMKRRKDAPEIGELTKLTPEETKALFPAIQEDYRAIHVSGAARVNGRKLRDALLRAAKKHGAKLVRGEARLEAKGEAVHVYCNNEHIPADRIIITAGVWAKQLLSSLGIDFLVESQKAQIMHMQLPDQDTSTWPVVMPPSDHYLVAYDDHRVIAGATHENNLGFDQRVTAIGLQEILNKALAIAPGLAQSTIMETRVGFRPSTPGFLPVIGAIPGFNNLFTANGLGSSGLTTGPFLGQQLAHLALGEELLLDPTDYPVEDAIN</sequence>
<dbReference type="GO" id="GO:0005737">
    <property type="term" value="C:cytoplasm"/>
    <property type="evidence" value="ECO:0007669"/>
    <property type="project" value="TreeGrafter"/>
</dbReference>
<dbReference type="RefSeq" id="WP_113869521.1">
    <property type="nucleotide sequence ID" value="NZ_BAABQN010000006.1"/>
</dbReference>
<dbReference type="SUPFAM" id="SSF51905">
    <property type="entry name" value="FAD/NAD(P)-binding domain"/>
    <property type="match status" value="1"/>
</dbReference>
<evidence type="ECO:0000313" key="7">
    <source>
        <dbReference type="Proteomes" id="UP000252254"/>
    </source>
</evidence>
<dbReference type="OrthoDB" id="9805337at2"/>
<comment type="cofactor">
    <cofactor evidence="1">
        <name>FAD</name>
        <dbReference type="ChEBI" id="CHEBI:57692"/>
    </cofactor>
</comment>
<dbReference type="GO" id="GO:0016491">
    <property type="term" value="F:oxidoreductase activity"/>
    <property type="evidence" value="ECO:0007669"/>
    <property type="project" value="UniProtKB-KW"/>
</dbReference>
<evidence type="ECO:0000256" key="4">
    <source>
        <dbReference type="ARBA" id="ARBA00023002"/>
    </source>
</evidence>
<evidence type="ECO:0000259" key="5">
    <source>
        <dbReference type="Pfam" id="PF01266"/>
    </source>
</evidence>
<dbReference type="InterPro" id="IPR006076">
    <property type="entry name" value="FAD-dep_OxRdtase"/>
</dbReference>
<name>A0A366DYL2_9BACI</name>
<organism evidence="6 7">
    <name type="scientific">Paraliobacillus ryukyuensis</name>
    <dbReference type="NCBI Taxonomy" id="200904"/>
    <lineage>
        <taxon>Bacteria</taxon>
        <taxon>Bacillati</taxon>
        <taxon>Bacillota</taxon>
        <taxon>Bacilli</taxon>
        <taxon>Bacillales</taxon>
        <taxon>Bacillaceae</taxon>
        <taxon>Paraliobacillus</taxon>
    </lineage>
</organism>
<reference evidence="6 7" key="1">
    <citation type="submission" date="2018-06" db="EMBL/GenBank/DDBJ databases">
        <title>Genomic Encyclopedia of Type Strains, Phase IV (KMG-IV): sequencing the most valuable type-strain genomes for metagenomic binning, comparative biology and taxonomic classification.</title>
        <authorList>
            <person name="Goeker M."/>
        </authorList>
    </citation>
    <scope>NUCLEOTIDE SEQUENCE [LARGE SCALE GENOMIC DNA]</scope>
    <source>
        <strain evidence="6 7">DSM 15140</strain>
    </source>
</reference>
<dbReference type="PANTHER" id="PTHR13847">
    <property type="entry name" value="SARCOSINE DEHYDROGENASE-RELATED"/>
    <property type="match status" value="1"/>
</dbReference>
<comment type="similarity">
    <text evidence="2">Belongs to the DadA oxidoreductase family.</text>
</comment>
<dbReference type="SUPFAM" id="SSF54373">
    <property type="entry name" value="FAD-linked reductases, C-terminal domain"/>
    <property type="match status" value="1"/>
</dbReference>
<evidence type="ECO:0000256" key="1">
    <source>
        <dbReference type="ARBA" id="ARBA00001974"/>
    </source>
</evidence>
<feature type="domain" description="FAD dependent oxidoreductase" evidence="5">
    <location>
        <begin position="5"/>
        <end position="351"/>
    </location>
</feature>
<dbReference type="Gene3D" id="3.30.9.10">
    <property type="entry name" value="D-Amino Acid Oxidase, subunit A, domain 2"/>
    <property type="match status" value="1"/>
</dbReference>
<protein>
    <submittedName>
        <fullName evidence="6">D-amino acid dehydrogenase small subunit</fullName>
    </submittedName>
</protein>
<dbReference type="Pfam" id="PF01266">
    <property type="entry name" value="DAO"/>
    <property type="match status" value="1"/>
</dbReference>
<dbReference type="PANTHER" id="PTHR13847:SF286">
    <property type="entry name" value="D-AMINO ACID DEHYDROGENASE"/>
    <property type="match status" value="1"/>
</dbReference>
<evidence type="ECO:0000256" key="3">
    <source>
        <dbReference type="ARBA" id="ARBA00022630"/>
    </source>
</evidence>
<comment type="caution">
    <text evidence="6">The sequence shown here is derived from an EMBL/GenBank/DDBJ whole genome shotgun (WGS) entry which is preliminary data.</text>
</comment>
<keyword evidence="4" id="KW-0560">Oxidoreductase</keyword>
<evidence type="ECO:0000313" key="6">
    <source>
        <dbReference type="EMBL" id="RBO95186.1"/>
    </source>
</evidence>
<dbReference type="EMBL" id="QNRI01000009">
    <property type="protein sequence ID" value="RBO95186.1"/>
    <property type="molecule type" value="Genomic_DNA"/>
</dbReference>
<dbReference type="AlphaFoldDB" id="A0A366DYL2"/>
<dbReference type="InterPro" id="IPR036188">
    <property type="entry name" value="FAD/NAD-bd_sf"/>
</dbReference>
<dbReference type="Proteomes" id="UP000252254">
    <property type="component" value="Unassembled WGS sequence"/>
</dbReference>
<dbReference type="Gene3D" id="3.50.50.60">
    <property type="entry name" value="FAD/NAD(P)-binding domain"/>
    <property type="match status" value="1"/>
</dbReference>
<accession>A0A366DYL2</accession>
<gene>
    <name evidence="6" type="ORF">DES48_10923</name>
</gene>
<keyword evidence="3" id="KW-0285">Flavoprotein</keyword>